<sequence>MNKYNALDIARYTINYCNENELQITNLKLQKVLYFIQAAFLTIKNSPCFNEEIEAWDFGPVVPEVYHEFKTYGGGNIPYIEEYIDFSNGIWEANKVKFDYKLIEDDDREIIEAMIDECSKYSASNLVKLTHEQAPWLNSFSKGRNNIISKESIKEYFDKET</sequence>
<evidence type="ECO:0000313" key="3">
    <source>
        <dbReference type="Proteomes" id="UP001141183"/>
    </source>
</evidence>
<protein>
    <submittedName>
        <fullName evidence="2">DUF4065 domain-containing protein</fullName>
    </submittedName>
</protein>
<dbReference type="InterPro" id="IPR025272">
    <property type="entry name" value="SocA_Panacea"/>
</dbReference>
<gene>
    <name evidence="2" type="ORF">NE398_21150</name>
</gene>
<evidence type="ECO:0000313" key="2">
    <source>
        <dbReference type="EMBL" id="MDC4242632.1"/>
    </source>
</evidence>
<feature type="domain" description="Antitoxin SocA-like Panacea" evidence="1">
    <location>
        <begin position="29"/>
        <end position="136"/>
    </location>
</feature>
<dbReference type="Proteomes" id="UP001141183">
    <property type="component" value="Unassembled WGS sequence"/>
</dbReference>
<dbReference type="RefSeq" id="WP_272470889.1">
    <property type="nucleotide sequence ID" value="NZ_JAMRYU010000056.1"/>
</dbReference>
<accession>A0A9X4B3B8</accession>
<evidence type="ECO:0000259" key="1">
    <source>
        <dbReference type="Pfam" id="PF13274"/>
    </source>
</evidence>
<dbReference type="AlphaFoldDB" id="A0A9X4B3B8"/>
<reference evidence="2" key="1">
    <citation type="submission" date="2022-05" db="EMBL/GenBank/DDBJ databases">
        <title>Draft genome sequence of Clostridium tertium strain CP3 isolated from Peru.</title>
        <authorList>
            <person name="Hurtado R."/>
            <person name="Lima L."/>
            <person name="Sousa T."/>
            <person name="Jaiswal A.K."/>
            <person name="Tiwari S."/>
            <person name="Maturrano L."/>
            <person name="Brenig B."/>
            <person name="Azevedo V."/>
        </authorList>
    </citation>
    <scope>NUCLEOTIDE SEQUENCE</scope>
    <source>
        <strain evidence="2">CP3</strain>
    </source>
</reference>
<dbReference type="EMBL" id="JAMRYU010000056">
    <property type="protein sequence ID" value="MDC4242632.1"/>
    <property type="molecule type" value="Genomic_DNA"/>
</dbReference>
<proteinExistence type="predicted"/>
<keyword evidence="3" id="KW-1185">Reference proteome</keyword>
<comment type="caution">
    <text evidence="2">The sequence shown here is derived from an EMBL/GenBank/DDBJ whole genome shotgun (WGS) entry which is preliminary data.</text>
</comment>
<dbReference type="Pfam" id="PF13274">
    <property type="entry name" value="SocA_Panacea"/>
    <property type="match status" value="1"/>
</dbReference>
<organism evidence="2 3">
    <name type="scientific">Clostridium tertium</name>
    <dbReference type="NCBI Taxonomy" id="1559"/>
    <lineage>
        <taxon>Bacteria</taxon>
        <taxon>Bacillati</taxon>
        <taxon>Bacillota</taxon>
        <taxon>Clostridia</taxon>
        <taxon>Eubacteriales</taxon>
        <taxon>Clostridiaceae</taxon>
        <taxon>Clostridium</taxon>
    </lineage>
</organism>
<name>A0A9X4B3B8_9CLOT</name>